<dbReference type="InterPro" id="IPR023058">
    <property type="entry name" value="PPIase_PpiC_CS"/>
</dbReference>
<evidence type="ECO:0000313" key="4">
    <source>
        <dbReference type="Proteomes" id="UP000594688"/>
    </source>
</evidence>
<evidence type="ECO:0000313" key="3">
    <source>
        <dbReference type="EMBL" id="QPJ63765.1"/>
    </source>
</evidence>
<sequence>MRSIRVSHILLTTEDLAVTIHDSLKETEDNKELLFRMFGKLAAKYSACASRNKGGDIGFIEFNTNARELEEAAMATPVGVIGGPIQSKFGYHVFLVTEEEELGDMGIDGLHTVGIK</sequence>
<keyword evidence="1" id="KW-0697">Rotamase</keyword>
<name>A0A7T0G1U4_9BACT</name>
<feature type="domain" description="PpiC" evidence="2">
    <location>
        <begin position="1"/>
        <end position="98"/>
    </location>
</feature>
<dbReference type="PROSITE" id="PS01096">
    <property type="entry name" value="PPIC_PPIASE_1"/>
    <property type="match status" value="1"/>
</dbReference>
<protein>
    <submittedName>
        <fullName evidence="3">Peptidylprolyl isomerase</fullName>
    </submittedName>
</protein>
<keyword evidence="1 3" id="KW-0413">Isomerase</keyword>
<dbReference type="Gene3D" id="3.10.50.40">
    <property type="match status" value="1"/>
</dbReference>
<dbReference type="PANTHER" id="PTHR47245">
    <property type="entry name" value="PEPTIDYLPROLYL ISOMERASE"/>
    <property type="match status" value="1"/>
</dbReference>
<dbReference type="Pfam" id="PF00639">
    <property type="entry name" value="Rotamase"/>
    <property type="match status" value="1"/>
</dbReference>
<dbReference type="InterPro" id="IPR046357">
    <property type="entry name" value="PPIase_dom_sf"/>
</dbReference>
<dbReference type="EMBL" id="CP048685">
    <property type="protein sequence ID" value="QPJ63765.1"/>
    <property type="molecule type" value="Genomic_DNA"/>
</dbReference>
<dbReference type="GO" id="GO:0003755">
    <property type="term" value="F:peptidyl-prolyl cis-trans isomerase activity"/>
    <property type="evidence" value="ECO:0007669"/>
    <property type="project" value="UniProtKB-KW"/>
</dbReference>
<dbReference type="InterPro" id="IPR000297">
    <property type="entry name" value="PPIase_PpiC"/>
</dbReference>
<dbReference type="AlphaFoldDB" id="A0A7T0G1U4"/>
<proteinExistence type="predicted"/>
<gene>
    <name evidence="3" type="ORF">G3M70_08810</name>
</gene>
<dbReference type="PROSITE" id="PS50198">
    <property type="entry name" value="PPIC_PPIASE_2"/>
    <property type="match status" value="1"/>
</dbReference>
<dbReference type="SUPFAM" id="SSF54534">
    <property type="entry name" value="FKBP-like"/>
    <property type="match status" value="1"/>
</dbReference>
<dbReference type="Proteomes" id="UP000594688">
    <property type="component" value="Chromosome"/>
</dbReference>
<accession>A0A7T0G1U4</accession>
<reference evidence="3 4" key="1">
    <citation type="submission" date="2020-02" db="EMBL/GenBank/DDBJ databases">
        <title>Genomic and physiological characterization of two novel Nitrospinaceae genera.</title>
        <authorList>
            <person name="Mueller A.J."/>
            <person name="Jung M.-Y."/>
            <person name="Strachan C.R."/>
            <person name="Herbold C.W."/>
            <person name="Kirkegaard R.H."/>
            <person name="Daims H."/>
        </authorList>
    </citation>
    <scope>NUCLEOTIDE SEQUENCE [LARGE SCALE GENOMIC DNA]</scope>
    <source>
        <strain evidence="3">EB</strain>
    </source>
</reference>
<dbReference type="KEGG" id="nli:G3M70_08810"/>
<dbReference type="PANTHER" id="PTHR47245:SF2">
    <property type="entry name" value="PEPTIDYL-PROLYL CIS-TRANS ISOMERASE HP_0175-RELATED"/>
    <property type="match status" value="1"/>
</dbReference>
<evidence type="ECO:0000256" key="1">
    <source>
        <dbReference type="PROSITE-ProRule" id="PRU00278"/>
    </source>
</evidence>
<evidence type="ECO:0000259" key="2">
    <source>
        <dbReference type="PROSITE" id="PS50198"/>
    </source>
</evidence>
<organism evidence="3 4">
    <name type="scientific">Candidatus Nitronauta litoralis</name>
    <dbReference type="NCBI Taxonomy" id="2705533"/>
    <lineage>
        <taxon>Bacteria</taxon>
        <taxon>Pseudomonadati</taxon>
        <taxon>Nitrospinota/Tectimicrobiota group</taxon>
        <taxon>Nitrospinota</taxon>
        <taxon>Nitrospinia</taxon>
        <taxon>Nitrospinales</taxon>
        <taxon>Nitrospinaceae</taxon>
        <taxon>Candidatus Nitronauta</taxon>
    </lineage>
</organism>
<dbReference type="InterPro" id="IPR050245">
    <property type="entry name" value="PrsA_foldase"/>
</dbReference>